<gene>
    <name evidence="3" type="ORF">MKW94_003274</name>
</gene>
<name>A0AA41VKG5_PAPNU</name>
<feature type="transmembrane region" description="Helical" evidence="2">
    <location>
        <begin position="38"/>
        <end position="57"/>
    </location>
</feature>
<comment type="caution">
    <text evidence="3">The sequence shown here is derived from an EMBL/GenBank/DDBJ whole genome shotgun (WGS) entry which is preliminary data.</text>
</comment>
<organism evidence="3 4">
    <name type="scientific">Papaver nudicaule</name>
    <name type="common">Iceland poppy</name>
    <dbReference type="NCBI Taxonomy" id="74823"/>
    <lineage>
        <taxon>Eukaryota</taxon>
        <taxon>Viridiplantae</taxon>
        <taxon>Streptophyta</taxon>
        <taxon>Embryophyta</taxon>
        <taxon>Tracheophyta</taxon>
        <taxon>Spermatophyta</taxon>
        <taxon>Magnoliopsida</taxon>
        <taxon>Ranunculales</taxon>
        <taxon>Papaveraceae</taxon>
        <taxon>Papaveroideae</taxon>
        <taxon>Papaver</taxon>
    </lineage>
</organism>
<dbReference type="Pfam" id="PF11820">
    <property type="entry name" value="DUF3339"/>
    <property type="match status" value="1"/>
</dbReference>
<dbReference type="Proteomes" id="UP001177140">
    <property type="component" value="Unassembled WGS sequence"/>
</dbReference>
<keyword evidence="4" id="KW-1185">Reference proteome</keyword>
<evidence type="ECO:0000256" key="1">
    <source>
        <dbReference type="SAM" id="MobiDB-lite"/>
    </source>
</evidence>
<dbReference type="InterPro" id="IPR021775">
    <property type="entry name" value="DUF3339"/>
</dbReference>
<reference evidence="3" key="1">
    <citation type="submission" date="2022-03" db="EMBL/GenBank/DDBJ databases">
        <title>A functionally conserved STORR gene fusion in Papaver species that diverged 16.8 million years ago.</title>
        <authorList>
            <person name="Catania T."/>
        </authorList>
    </citation>
    <scope>NUCLEOTIDE SEQUENCE</scope>
    <source>
        <strain evidence="3">S-191538</strain>
    </source>
</reference>
<keyword evidence="2" id="KW-0812">Transmembrane</keyword>
<evidence type="ECO:0000313" key="3">
    <source>
        <dbReference type="EMBL" id="MCL7042888.1"/>
    </source>
</evidence>
<evidence type="ECO:0000313" key="4">
    <source>
        <dbReference type="Proteomes" id="UP001177140"/>
    </source>
</evidence>
<protein>
    <submittedName>
        <fullName evidence="3">Uncharacterized protein</fullName>
    </submittedName>
</protein>
<feature type="region of interest" description="Disordered" evidence="1">
    <location>
        <begin position="1"/>
        <end position="20"/>
    </location>
</feature>
<feature type="transmembrane region" description="Helical" evidence="2">
    <location>
        <begin position="78"/>
        <end position="100"/>
    </location>
</feature>
<evidence type="ECO:0000256" key="2">
    <source>
        <dbReference type="SAM" id="Phobius"/>
    </source>
</evidence>
<dbReference type="AlphaFoldDB" id="A0AA41VKG5"/>
<proteinExistence type="predicted"/>
<dbReference type="PANTHER" id="PTHR33128:SF54">
    <property type="entry name" value="OS01G0849500 PROTEIN"/>
    <property type="match status" value="1"/>
</dbReference>
<keyword evidence="2" id="KW-0472">Membrane</keyword>
<sequence length="102" mass="12032">MHLYEDDIVKERKKERKKEGEKKRELLNWRKVGEMIDWAPPIVAVALFAFLCPGLIFQMPGKHKPVEFMNMKTSVISVFVHSIIYCLLLMLFLVVLRIHIHV</sequence>
<dbReference type="PANTHER" id="PTHR33128">
    <property type="entry name" value="OS05G0103400 PROTEIN"/>
    <property type="match status" value="1"/>
</dbReference>
<keyword evidence="2" id="KW-1133">Transmembrane helix</keyword>
<dbReference type="EMBL" id="JAJJMA010240591">
    <property type="protein sequence ID" value="MCL7042888.1"/>
    <property type="molecule type" value="Genomic_DNA"/>
</dbReference>
<accession>A0AA41VKG5</accession>